<evidence type="ECO:0000256" key="1">
    <source>
        <dbReference type="ARBA" id="ARBA00023015"/>
    </source>
</evidence>
<gene>
    <name evidence="5" type="ORF">A8C56_08920</name>
</gene>
<dbReference type="STRING" id="1176587.A8C56_08920"/>
<proteinExistence type="predicted"/>
<dbReference type="AlphaFoldDB" id="A0A1A9I3E0"/>
<dbReference type="PANTHER" id="PTHR47893:SF1">
    <property type="entry name" value="REGULATORY PROTEIN PCHR"/>
    <property type="match status" value="1"/>
</dbReference>
<dbReference type="EMBL" id="CP015772">
    <property type="protein sequence ID" value="ANH81084.1"/>
    <property type="molecule type" value="Genomic_DNA"/>
</dbReference>
<evidence type="ECO:0000256" key="3">
    <source>
        <dbReference type="ARBA" id="ARBA00023163"/>
    </source>
</evidence>
<dbReference type="InterPro" id="IPR018060">
    <property type="entry name" value="HTH_AraC"/>
</dbReference>
<dbReference type="GO" id="GO:0003700">
    <property type="term" value="F:DNA-binding transcription factor activity"/>
    <property type="evidence" value="ECO:0007669"/>
    <property type="project" value="InterPro"/>
</dbReference>
<keyword evidence="1" id="KW-0805">Transcription regulation</keyword>
<dbReference type="KEGG" id="nia:A8C56_08920"/>
<keyword evidence="6" id="KW-1185">Reference proteome</keyword>
<evidence type="ECO:0000313" key="6">
    <source>
        <dbReference type="Proteomes" id="UP000077667"/>
    </source>
</evidence>
<dbReference type="PANTHER" id="PTHR47893">
    <property type="entry name" value="REGULATORY PROTEIN PCHR"/>
    <property type="match status" value="1"/>
</dbReference>
<dbReference type="Gene3D" id="1.10.10.60">
    <property type="entry name" value="Homeodomain-like"/>
    <property type="match status" value="2"/>
</dbReference>
<dbReference type="InterPro" id="IPR018062">
    <property type="entry name" value="HTH_AraC-typ_CS"/>
</dbReference>
<dbReference type="InterPro" id="IPR009057">
    <property type="entry name" value="Homeodomain-like_sf"/>
</dbReference>
<evidence type="ECO:0000259" key="4">
    <source>
        <dbReference type="PROSITE" id="PS01124"/>
    </source>
</evidence>
<sequence length="285" mass="32902">MQDWFCDGIRLTYAKSSFTKNDMHQGHSNADVVRLHFGLKGDYSVTYNQIGKSFDLAGGHHNLFYSKEFDMEFFNKTRKIETFGIQFPKEKFLQFTDNANDALQRFSEKILKGENVIFSGKWGAIDLPIQQVIRQVLHNPYTNGLQQLFLLSKSIELLVLSTEAILSPQESKSSVIKNNTEKEKIIAARDIINEHLKAPLTLSQLAKMTGLNEYKLKHGFKETFKSTVFNYLNEQRLLLARDYLRDTQKSVAEIAYDMGYSTPQYFNNAFKRKFGRTPKSVRKNP</sequence>
<feature type="domain" description="HTH araC/xylS-type" evidence="4">
    <location>
        <begin position="186"/>
        <end position="284"/>
    </location>
</feature>
<dbReference type="Pfam" id="PF12833">
    <property type="entry name" value="HTH_18"/>
    <property type="match status" value="1"/>
</dbReference>
<dbReference type="GO" id="GO:0043565">
    <property type="term" value="F:sequence-specific DNA binding"/>
    <property type="evidence" value="ECO:0007669"/>
    <property type="project" value="InterPro"/>
</dbReference>
<dbReference type="PROSITE" id="PS01124">
    <property type="entry name" value="HTH_ARAC_FAMILY_2"/>
    <property type="match status" value="1"/>
</dbReference>
<dbReference type="SMART" id="SM00342">
    <property type="entry name" value="HTH_ARAC"/>
    <property type="match status" value="1"/>
</dbReference>
<dbReference type="InterPro" id="IPR053142">
    <property type="entry name" value="PchR_regulatory_protein"/>
</dbReference>
<evidence type="ECO:0000256" key="2">
    <source>
        <dbReference type="ARBA" id="ARBA00023125"/>
    </source>
</evidence>
<accession>A0A1A9I3E0</accession>
<keyword evidence="3" id="KW-0804">Transcription</keyword>
<evidence type="ECO:0000313" key="5">
    <source>
        <dbReference type="EMBL" id="ANH81084.1"/>
    </source>
</evidence>
<dbReference type="SUPFAM" id="SSF46689">
    <property type="entry name" value="Homeodomain-like"/>
    <property type="match status" value="2"/>
</dbReference>
<dbReference type="PROSITE" id="PS00041">
    <property type="entry name" value="HTH_ARAC_FAMILY_1"/>
    <property type="match status" value="1"/>
</dbReference>
<keyword evidence="2" id="KW-0238">DNA-binding</keyword>
<reference evidence="5 6" key="1">
    <citation type="submission" date="2016-05" db="EMBL/GenBank/DDBJ databases">
        <title>Niabella ginsenosidivorans BS26 whole genome sequencing.</title>
        <authorList>
            <person name="Im W.T."/>
            <person name="Siddiqi M.Z."/>
        </authorList>
    </citation>
    <scope>NUCLEOTIDE SEQUENCE [LARGE SCALE GENOMIC DNA]</scope>
    <source>
        <strain evidence="5 6">BS26</strain>
    </source>
</reference>
<dbReference type="InterPro" id="IPR020449">
    <property type="entry name" value="Tscrpt_reg_AraC-type_HTH"/>
</dbReference>
<name>A0A1A9I3E0_9BACT</name>
<dbReference type="Proteomes" id="UP000077667">
    <property type="component" value="Chromosome"/>
</dbReference>
<dbReference type="PRINTS" id="PR00032">
    <property type="entry name" value="HTHARAC"/>
</dbReference>
<protein>
    <recommendedName>
        <fullName evidence="4">HTH araC/xylS-type domain-containing protein</fullName>
    </recommendedName>
</protein>
<organism evidence="5 6">
    <name type="scientific">Niabella ginsenosidivorans</name>
    <dbReference type="NCBI Taxonomy" id="1176587"/>
    <lineage>
        <taxon>Bacteria</taxon>
        <taxon>Pseudomonadati</taxon>
        <taxon>Bacteroidota</taxon>
        <taxon>Chitinophagia</taxon>
        <taxon>Chitinophagales</taxon>
        <taxon>Chitinophagaceae</taxon>
        <taxon>Niabella</taxon>
    </lineage>
</organism>